<reference evidence="1" key="2">
    <citation type="submission" date="2021-01" db="EMBL/GenBank/DDBJ databases">
        <authorList>
            <person name="Hahn C.R."/>
            <person name="Youssef N.H."/>
            <person name="Elshahed M."/>
        </authorList>
    </citation>
    <scope>NUCLEOTIDE SEQUENCE</scope>
    <source>
        <strain evidence="1">Zod_Metabat.24</strain>
    </source>
</reference>
<reference evidence="1" key="1">
    <citation type="journal article" date="2021" name="Environ. Microbiol.">
        <title>Genomic characterization of three novel Desulfobacterota classes expand the metabolic and phylogenetic diversity of the phylum.</title>
        <authorList>
            <person name="Murphy C.L."/>
            <person name="Biggerstaff J."/>
            <person name="Eichhorn A."/>
            <person name="Ewing E."/>
            <person name="Shahan R."/>
            <person name="Soriano D."/>
            <person name="Stewart S."/>
            <person name="VanMol K."/>
            <person name="Walker R."/>
            <person name="Walters P."/>
            <person name="Elshahed M.S."/>
            <person name="Youssef N.H."/>
        </authorList>
    </citation>
    <scope>NUCLEOTIDE SEQUENCE</scope>
    <source>
        <strain evidence="1">Zod_Metabat.24</strain>
    </source>
</reference>
<accession>A0A9D8PQR2</accession>
<evidence type="ECO:0000313" key="2">
    <source>
        <dbReference type="Proteomes" id="UP000809273"/>
    </source>
</evidence>
<dbReference type="AlphaFoldDB" id="A0A9D8PQR2"/>
<dbReference type="EMBL" id="JAFGIX010000069">
    <property type="protein sequence ID" value="MBN1574188.1"/>
    <property type="molecule type" value="Genomic_DNA"/>
</dbReference>
<comment type="caution">
    <text evidence="1">The sequence shown here is derived from an EMBL/GenBank/DDBJ whole genome shotgun (WGS) entry which is preliminary data.</text>
</comment>
<gene>
    <name evidence="1" type="ORF">JW984_13405</name>
</gene>
<protein>
    <submittedName>
        <fullName evidence="1">Uncharacterized protein</fullName>
    </submittedName>
</protein>
<dbReference type="Proteomes" id="UP000809273">
    <property type="component" value="Unassembled WGS sequence"/>
</dbReference>
<name>A0A9D8PQR2_9DELT</name>
<organism evidence="1 2">
    <name type="scientific">Candidatus Zymogenus saltonus</name>
    <dbReference type="NCBI Taxonomy" id="2844893"/>
    <lineage>
        <taxon>Bacteria</taxon>
        <taxon>Deltaproteobacteria</taxon>
        <taxon>Candidatus Zymogenia</taxon>
        <taxon>Candidatus Zymogeniales</taxon>
        <taxon>Candidatus Zymogenaceae</taxon>
        <taxon>Candidatus Zymogenus</taxon>
    </lineage>
</organism>
<proteinExistence type="predicted"/>
<evidence type="ECO:0000313" key="1">
    <source>
        <dbReference type="EMBL" id="MBN1574188.1"/>
    </source>
</evidence>
<sequence length="380" mass="42644">MQQSGFLQRLWSKRRGAASSEAGEATRFTPYRPRYHIGLCAALLLTSIFAVSCTPPKEKVLNPFSAVPMRKYQSIEYSNLIRAKTLLGLNEVRHSSPMRDKIAFFSEVDSFIFSMGEMSFLLSENASLGFDPSGFATKIVARTDAHSVMVVTGDFDRKAITKRLIEYHYRAEDYRGHTLYSLPLTNALMMGGLPLTFSNLTFVNRNTIAHAPTIDLLKDYIDGFDNGILSGDKEISTIVEEAGDVTSLYISSAVTATELYGENSLMSRSPDEWGLPDYHLSPYTYFAFGIRPAETGKEQDIILVIYYPDEESAERDEDLLKDGLRRGRGLSGLTPFSELFSVRHISAKGNILKAHLKTKEGFDIKLLIRLRDLPFLVCRK</sequence>